<sequence length="165" mass="19510">MFIKMIMVQSLNGIVNQKDRKKWNSKEDFDYLKSEIEKSDSLIISRETFILNKKLYESKPCLILNKHFEKIEGYLIYSFYSKENITNFIKKNKYKRTLLLGGPTINTFLLNDGLIDEISLTIEPVVFNGKKNIFDNENIKDKKFFTIKEIKKINQNSFLTVYAKK</sequence>
<dbReference type="GO" id="GO:0009231">
    <property type="term" value="P:riboflavin biosynthetic process"/>
    <property type="evidence" value="ECO:0007669"/>
    <property type="project" value="InterPro"/>
</dbReference>
<accession>A0A1G6I838</accession>
<proteinExistence type="predicted"/>
<gene>
    <name evidence="2" type="ORF">SAMN04488588_0278</name>
</gene>
<reference evidence="2 3" key="1">
    <citation type="submission" date="2016-10" db="EMBL/GenBank/DDBJ databases">
        <authorList>
            <person name="de Groot N.N."/>
        </authorList>
    </citation>
    <scope>NUCLEOTIDE SEQUENCE [LARGE SCALE GENOMIC DNA]</scope>
    <source>
        <strain evidence="2 3">WG14</strain>
    </source>
</reference>
<dbReference type="Gene3D" id="3.40.430.10">
    <property type="entry name" value="Dihydrofolate Reductase, subunit A"/>
    <property type="match status" value="1"/>
</dbReference>
<evidence type="ECO:0000259" key="1">
    <source>
        <dbReference type="Pfam" id="PF01872"/>
    </source>
</evidence>
<dbReference type="EMBL" id="FMYV01000001">
    <property type="protein sequence ID" value="SDC02533.1"/>
    <property type="molecule type" value="Genomic_DNA"/>
</dbReference>
<dbReference type="AlphaFoldDB" id="A0A1G6I838"/>
<dbReference type="Proteomes" id="UP000199322">
    <property type="component" value="Unassembled WGS sequence"/>
</dbReference>
<keyword evidence="3" id="KW-1185">Reference proteome</keyword>
<dbReference type="GO" id="GO:0008703">
    <property type="term" value="F:5-amino-6-(5-phosphoribosylamino)uracil reductase activity"/>
    <property type="evidence" value="ECO:0007669"/>
    <property type="project" value="InterPro"/>
</dbReference>
<dbReference type="SUPFAM" id="SSF53597">
    <property type="entry name" value="Dihydrofolate reductase-like"/>
    <property type="match status" value="1"/>
</dbReference>
<dbReference type="InterPro" id="IPR002734">
    <property type="entry name" value="RibDG_C"/>
</dbReference>
<dbReference type="RefSeq" id="WP_091402121.1">
    <property type="nucleotide sequence ID" value="NZ_FMYV01000001.1"/>
</dbReference>
<evidence type="ECO:0000313" key="3">
    <source>
        <dbReference type="Proteomes" id="UP000199322"/>
    </source>
</evidence>
<dbReference type="STRING" id="28234.SAMN04488588_0278"/>
<organism evidence="2 3">
    <name type="scientific">Geotoga petraea</name>
    <dbReference type="NCBI Taxonomy" id="28234"/>
    <lineage>
        <taxon>Bacteria</taxon>
        <taxon>Thermotogati</taxon>
        <taxon>Thermotogota</taxon>
        <taxon>Thermotogae</taxon>
        <taxon>Petrotogales</taxon>
        <taxon>Petrotogaceae</taxon>
        <taxon>Geotoga</taxon>
    </lineage>
</organism>
<feature type="domain" description="Bacterial bifunctional deaminase-reductase C-terminal" evidence="1">
    <location>
        <begin position="89"/>
        <end position="153"/>
    </location>
</feature>
<dbReference type="Pfam" id="PF01872">
    <property type="entry name" value="RibD_C"/>
    <property type="match status" value="1"/>
</dbReference>
<protein>
    <submittedName>
        <fullName evidence="2">RibD C-terminal domain-containing protein</fullName>
    </submittedName>
</protein>
<evidence type="ECO:0000313" key="2">
    <source>
        <dbReference type="EMBL" id="SDC02533.1"/>
    </source>
</evidence>
<dbReference type="InterPro" id="IPR024072">
    <property type="entry name" value="DHFR-like_dom_sf"/>
</dbReference>
<name>A0A1G6I838_9BACT</name>